<proteinExistence type="predicted"/>
<dbReference type="AlphaFoldDB" id="A0A9P0AR68"/>
<evidence type="ECO:0000313" key="3">
    <source>
        <dbReference type="Proteomes" id="UP001154078"/>
    </source>
</evidence>
<protein>
    <submittedName>
        <fullName evidence="2">Uncharacterized protein</fullName>
    </submittedName>
</protein>
<sequence length="228" mass="25311">MSKNTTIKELDNRMAAMELQFKRDLESLKEKLTENPAENSENRISAFQTFEAKTLNQLSQLKNDILSIKEEMEAESNKNSFLVHGIPENKDEDLIESLTNIFDQKLNMKINKFHFIRKISISMFKFIVLCVLCAAVAKPGTLPPNLYSSTIAENPIVSIPLSAEAKIEALSISAIPVKLLSNNSSPLLTESKLCTSEPLLATETFGSSPILTGTPIISTDVPQIVKVW</sequence>
<dbReference type="OrthoDB" id="8121249at2759"/>
<accession>A0A9P0AR68</accession>
<feature type="transmembrane region" description="Helical" evidence="1">
    <location>
        <begin position="115"/>
        <end position="137"/>
    </location>
</feature>
<reference evidence="2" key="1">
    <citation type="submission" date="2021-12" db="EMBL/GenBank/DDBJ databases">
        <authorList>
            <person name="King R."/>
        </authorList>
    </citation>
    <scope>NUCLEOTIDE SEQUENCE</scope>
</reference>
<evidence type="ECO:0000313" key="2">
    <source>
        <dbReference type="EMBL" id="CAH0547454.1"/>
    </source>
</evidence>
<keyword evidence="1" id="KW-0472">Membrane</keyword>
<name>A0A9P0AR68_BRAAE</name>
<dbReference type="EMBL" id="OV121132">
    <property type="protein sequence ID" value="CAH0547454.1"/>
    <property type="molecule type" value="Genomic_DNA"/>
</dbReference>
<keyword evidence="1" id="KW-0812">Transmembrane</keyword>
<keyword evidence="1" id="KW-1133">Transmembrane helix</keyword>
<keyword evidence="3" id="KW-1185">Reference proteome</keyword>
<organism evidence="2 3">
    <name type="scientific">Brassicogethes aeneus</name>
    <name type="common">Rape pollen beetle</name>
    <name type="synonym">Meligethes aeneus</name>
    <dbReference type="NCBI Taxonomy" id="1431903"/>
    <lineage>
        <taxon>Eukaryota</taxon>
        <taxon>Metazoa</taxon>
        <taxon>Ecdysozoa</taxon>
        <taxon>Arthropoda</taxon>
        <taxon>Hexapoda</taxon>
        <taxon>Insecta</taxon>
        <taxon>Pterygota</taxon>
        <taxon>Neoptera</taxon>
        <taxon>Endopterygota</taxon>
        <taxon>Coleoptera</taxon>
        <taxon>Polyphaga</taxon>
        <taxon>Cucujiformia</taxon>
        <taxon>Nitidulidae</taxon>
        <taxon>Meligethinae</taxon>
        <taxon>Brassicogethes</taxon>
    </lineage>
</organism>
<dbReference type="Proteomes" id="UP001154078">
    <property type="component" value="Chromosome 1"/>
</dbReference>
<evidence type="ECO:0000256" key="1">
    <source>
        <dbReference type="SAM" id="Phobius"/>
    </source>
</evidence>
<gene>
    <name evidence="2" type="ORF">MELIAE_LOCUS1440</name>
</gene>